<proteinExistence type="predicted"/>
<evidence type="ECO:0000313" key="3">
    <source>
        <dbReference type="EMBL" id="OGL46824.1"/>
    </source>
</evidence>
<keyword evidence="2" id="KW-0472">Membrane</keyword>
<dbReference type="AlphaFoldDB" id="A0A1F7S0N9"/>
<keyword evidence="2" id="KW-1133">Transmembrane helix</keyword>
<dbReference type="Proteomes" id="UP000179266">
    <property type="component" value="Unassembled WGS sequence"/>
</dbReference>
<evidence type="ECO:0000313" key="4">
    <source>
        <dbReference type="Proteomes" id="UP000179266"/>
    </source>
</evidence>
<feature type="transmembrane region" description="Helical" evidence="2">
    <location>
        <begin position="27"/>
        <end position="46"/>
    </location>
</feature>
<comment type="caution">
    <text evidence="3">The sequence shown here is derived from an EMBL/GenBank/DDBJ whole genome shotgun (WGS) entry which is preliminary data.</text>
</comment>
<organism evidence="3 4">
    <name type="scientific">Candidatus Schekmanbacteria bacterium RBG_13_48_7</name>
    <dbReference type="NCBI Taxonomy" id="1817878"/>
    <lineage>
        <taxon>Bacteria</taxon>
        <taxon>Candidatus Schekmaniibacteriota</taxon>
    </lineage>
</organism>
<gene>
    <name evidence="3" type="ORF">A2161_10035</name>
</gene>
<protein>
    <submittedName>
        <fullName evidence="3">Uncharacterized protein</fullName>
    </submittedName>
</protein>
<feature type="compositionally biased region" description="Basic and acidic residues" evidence="1">
    <location>
        <begin position="69"/>
        <end position="85"/>
    </location>
</feature>
<keyword evidence="2" id="KW-0812">Transmembrane</keyword>
<name>A0A1F7S0N9_9BACT</name>
<accession>A0A1F7S0N9</accession>
<feature type="region of interest" description="Disordered" evidence="1">
    <location>
        <begin position="69"/>
        <end position="88"/>
    </location>
</feature>
<evidence type="ECO:0000256" key="1">
    <source>
        <dbReference type="SAM" id="MobiDB-lite"/>
    </source>
</evidence>
<evidence type="ECO:0000256" key="2">
    <source>
        <dbReference type="SAM" id="Phobius"/>
    </source>
</evidence>
<dbReference type="EMBL" id="MGDD01000111">
    <property type="protein sequence ID" value="OGL46824.1"/>
    <property type="molecule type" value="Genomic_DNA"/>
</dbReference>
<reference evidence="3 4" key="1">
    <citation type="journal article" date="2016" name="Nat. Commun.">
        <title>Thousands of microbial genomes shed light on interconnected biogeochemical processes in an aquifer system.</title>
        <authorList>
            <person name="Anantharaman K."/>
            <person name="Brown C.T."/>
            <person name="Hug L.A."/>
            <person name="Sharon I."/>
            <person name="Castelle C.J."/>
            <person name="Probst A.J."/>
            <person name="Thomas B.C."/>
            <person name="Singh A."/>
            <person name="Wilkins M.J."/>
            <person name="Karaoz U."/>
            <person name="Brodie E.L."/>
            <person name="Williams K.H."/>
            <person name="Hubbard S.S."/>
            <person name="Banfield J.F."/>
        </authorList>
    </citation>
    <scope>NUCLEOTIDE SEQUENCE [LARGE SCALE GENOMIC DNA]</scope>
</reference>
<sequence length="187" mass="21474">MKLVVGFLCLVMSCVFSYLMFIIFRSYLVSGIAFTILFILLIITWSSDKEEDVSYKDYFLNMLGRKQSKTPEKKSKSKPKPEPDKIPPVISKFSDSIIISQRMRGVVFVGIKEKAVKEFEKECSIEKSVVPLYMACKALDISEKALERIINSRDGFTVQQVKASEKQITAGWGKEKTYYIQLNTDYF</sequence>